<dbReference type="Pfam" id="PF18962">
    <property type="entry name" value="Por_Secre_tail"/>
    <property type="match status" value="1"/>
</dbReference>
<dbReference type="PANTHER" id="PTHR37835:SF1">
    <property type="entry name" value="ALPHA-CLOSTRIPAIN"/>
    <property type="match status" value="1"/>
</dbReference>
<protein>
    <submittedName>
        <fullName evidence="2">T9SS type A sorting domain-containing protein</fullName>
    </submittedName>
</protein>
<organism evidence="2 3">
    <name type="scientific">candidate division TA06 bacterium</name>
    <dbReference type="NCBI Taxonomy" id="2250710"/>
    <lineage>
        <taxon>Bacteria</taxon>
        <taxon>Bacteria division TA06</taxon>
    </lineage>
</organism>
<evidence type="ECO:0000259" key="1">
    <source>
        <dbReference type="Pfam" id="PF18962"/>
    </source>
</evidence>
<reference evidence="2" key="1">
    <citation type="submission" date="2020-07" db="EMBL/GenBank/DDBJ databases">
        <title>Huge and variable diversity of episymbiotic CPR bacteria and DPANN archaea in groundwater ecosystems.</title>
        <authorList>
            <person name="He C.Y."/>
            <person name="Keren R."/>
            <person name="Whittaker M."/>
            <person name="Farag I.F."/>
            <person name="Doudna J."/>
            <person name="Cate J.H.D."/>
            <person name="Banfield J.F."/>
        </authorList>
    </citation>
    <scope>NUCLEOTIDE SEQUENCE</scope>
    <source>
        <strain evidence="2">NC_groundwater_1520_Pr4_B-0.1um_53_5</strain>
    </source>
</reference>
<dbReference type="PANTHER" id="PTHR37835">
    <property type="entry name" value="ALPHA-CLOSTRIPAIN"/>
    <property type="match status" value="1"/>
</dbReference>
<dbReference type="NCBIfam" id="TIGR04183">
    <property type="entry name" value="Por_Secre_tail"/>
    <property type="match status" value="1"/>
</dbReference>
<dbReference type="Gene3D" id="3.40.50.11970">
    <property type="match status" value="1"/>
</dbReference>
<proteinExistence type="predicted"/>
<dbReference type="Pfam" id="PF03415">
    <property type="entry name" value="Peptidase_C11"/>
    <property type="match status" value="1"/>
</dbReference>
<evidence type="ECO:0000313" key="3">
    <source>
        <dbReference type="Proteomes" id="UP000736328"/>
    </source>
</evidence>
<feature type="domain" description="Secretion system C-terminal sorting" evidence="1">
    <location>
        <begin position="611"/>
        <end position="691"/>
    </location>
</feature>
<accession>A0A933MKX0</accession>
<comment type="caution">
    <text evidence="2">The sequence shown here is derived from an EMBL/GenBank/DDBJ whole genome shotgun (WGS) entry which is preliminary data.</text>
</comment>
<dbReference type="Proteomes" id="UP000736328">
    <property type="component" value="Unassembled WGS sequence"/>
</dbReference>
<sequence length="694" mass="76369">MALKNIPPRRLSLKLIFSLLLFLLFENICLGGQWTMMFYMAADNDLYSQALTDIEELRKIAGKAGIEILIQFDSPSGAFRYRVLPQGISTLASLGQSNSGSPEALADFGLWAVKTYPARKYLLVLWDHGDGWSKRAKGIGIDGLDYLSVAGGELREALADISSVAGQPLDIVVFDACFMQMAEVLMELDGICRYAVGSEAGFPAESMPYDMAWKDIDGNTPAESLAVRLVNSCSTFDDLGYQATCSAVDINSLSAAAQNLKPITGHLRQLPVSACVCSSAVTDSVLSFLPWYSYDLPLALDFIGNRIPDPEKTLVLDISRQFKNSVLAQFIAGDDYQKANGLAAWYPNGKYNFESGIEAYRNLKWSGLSGWDKILYQLIFQQDSTAPVPQQISLDKESEGVWKLSWDPGYEPSGIETYQIRHSQGLVTDFLDQSGSADSANWIKTGFAIVSRGAGDTAYYSIGGQMTIRDAFQCDSTGNIGLTAEGLWGSLVLESSPDTLLGWDTLGVWNFYGPGELKYCSAKVKTSLSRIRLNWKPFSSGWVYIDDIKVCHPDPAKSTQIISSPSPVHKLLRQPDGAGYYQVRAIDSLNNISSWSEAVFYRLESGFATAWPNPFKSEIMLAFSTGVGQSGEVKIYNVLGQYIDKMSLRQKKTNGDTAEYLYHWAPKTSLSNGIYLARISSGLDARTVKMILIR</sequence>
<evidence type="ECO:0000313" key="2">
    <source>
        <dbReference type="EMBL" id="MBI4727145.1"/>
    </source>
</evidence>
<dbReference type="InterPro" id="IPR026444">
    <property type="entry name" value="Secre_tail"/>
</dbReference>
<name>A0A933MKX0_UNCT6</name>
<gene>
    <name evidence="2" type="ORF">HY768_07990</name>
</gene>
<dbReference type="AlphaFoldDB" id="A0A933MKX0"/>
<dbReference type="EMBL" id="JACQXR010000105">
    <property type="protein sequence ID" value="MBI4727145.1"/>
    <property type="molecule type" value="Genomic_DNA"/>
</dbReference>
<dbReference type="InterPro" id="IPR005077">
    <property type="entry name" value="Peptidase_C11"/>
</dbReference>